<comment type="caution">
    <text evidence="1">The sequence shown here is derived from an EMBL/GenBank/DDBJ whole genome shotgun (WGS) entry which is preliminary data.</text>
</comment>
<organism evidence="1 2">
    <name type="scientific">Hymenobacter cavernae</name>
    <dbReference type="NCBI Taxonomy" id="2044852"/>
    <lineage>
        <taxon>Bacteria</taxon>
        <taxon>Pseudomonadati</taxon>
        <taxon>Bacteroidota</taxon>
        <taxon>Cytophagia</taxon>
        <taxon>Cytophagales</taxon>
        <taxon>Hymenobacteraceae</taxon>
        <taxon>Hymenobacter</taxon>
    </lineage>
</organism>
<dbReference type="PANTHER" id="PTHR33361">
    <property type="entry name" value="GLR0591 PROTEIN"/>
    <property type="match status" value="1"/>
</dbReference>
<proteinExistence type="predicted"/>
<protein>
    <recommendedName>
        <fullName evidence="3">DUF885 domain-containing protein</fullName>
    </recommendedName>
</protein>
<dbReference type="Proteomes" id="UP000632273">
    <property type="component" value="Unassembled WGS sequence"/>
</dbReference>
<name>A0ABQ1TGP6_9BACT</name>
<accession>A0ABQ1TGP6</accession>
<keyword evidence="2" id="KW-1185">Reference proteome</keyword>
<evidence type="ECO:0000313" key="1">
    <source>
        <dbReference type="EMBL" id="GGE93516.1"/>
    </source>
</evidence>
<dbReference type="InterPro" id="IPR010281">
    <property type="entry name" value="DUF885"/>
</dbReference>
<evidence type="ECO:0008006" key="3">
    <source>
        <dbReference type="Google" id="ProtNLM"/>
    </source>
</evidence>
<dbReference type="RefSeq" id="WP_188809796.1">
    <property type="nucleotide sequence ID" value="NZ_BMHT01000001.1"/>
</dbReference>
<reference evidence="2" key="1">
    <citation type="journal article" date="2019" name="Int. J. Syst. Evol. Microbiol.">
        <title>The Global Catalogue of Microorganisms (GCM) 10K type strain sequencing project: providing services to taxonomists for standard genome sequencing and annotation.</title>
        <authorList>
            <consortium name="The Broad Institute Genomics Platform"/>
            <consortium name="The Broad Institute Genome Sequencing Center for Infectious Disease"/>
            <person name="Wu L."/>
            <person name="Ma J."/>
        </authorList>
    </citation>
    <scope>NUCLEOTIDE SEQUENCE [LARGE SCALE GENOMIC DNA]</scope>
    <source>
        <strain evidence="2">CGMCC 1.15197</strain>
    </source>
</reference>
<dbReference type="Pfam" id="PF05960">
    <property type="entry name" value="DUF885"/>
    <property type="match status" value="1"/>
</dbReference>
<dbReference type="EMBL" id="BMHT01000001">
    <property type="protein sequence ID" value="GGE93516.1"/>
    <property type="molecule type" value="Genomic_DNA"/>
</dbReference>
<sequence length="614" mass="69802">MKRLVLIGALASSLLAACNQQKQGENGAADGDAKAQNLGKLFDAYWEKHNQLFPFDATAQGDNRYNNLLPNDQTHAFRDTLRAYYQGYLDKLNAFDRNTLSENDKISYDIFQYEMQSQLAGLKLNTWMMPFQQFWGLPISMGQYGSGANIQPFKTAKDYENWLGRVKSFPVWADSAIANFRKGMAAGVVLPKTLVTKMIPQMQSFVVPDPTQSLFYDPIKNFPKDISADDQKRLTDAYKQAIMASVVPTYQKLGAFLKNEYLPKSRTSTGIAAIPGGKEDYMYYVKYYTTTDKTPEEIYETGEKEVARIRGEMEKVKAQVGFKGDLKAFFEFMKNDKRFMPYKTPQEVLNAFEDIHKRMEPNLKKMFGQVPKTPFEIRQTEAFRAASASAEYNQGAPDGSRPGIFYVPILDAKTFNTTSGMESLFLHEAIPGHHYQISLQQESNDLPKFRRFGGYGAMVEGWALYCESLGKELGLYTDPYQYMGALGDEMHRAIRLVVDVGMHTKGMTREQAIKYMMDNEAISEQGATAEIERYMAIPGQALSYKVGALKIRELRSKYQKELGANDQVRLREKYRNQSGEHFSLSAFHDEMLKDGAMPLSVLERKMNTWEVGQK</sequence>
<dbReference type="PANTHER" id="PTHR33361:SF16">
    <property type="entry name" value="DUF885 DOMAIN-CONTAINING PROTEIN"/>
    <property type="match status" value="1"/>
</dbReference>
<evidence type="ECO:0000313" key="2">
    <source>
        <dbReference type="Proteomes" id="UP000632273"/>
    </source>
</evidence>
<dbReference type="PROSITE" id="PS51257">
    <property type="entry name" value="PROKAR_LIPOPROTEIN"/>
    <property type="match status" value="1"/>
</dbReference>
<gene>
    <name evidence="1" type="ORF">GCM10011383_00270</name>
</gene>